<dbReference type="AlphaFoldDB" id="M2U9A9"/>
<dbReference type="Proteomes" id="UP000011717">
    <property type="component" value="Unassembled WGS sequence"/>
</dbReference>
<comment type="similarity">
    <text evidence="1">Belongs to the enoyl-CoA hydratase/isomerase family.</text>
</comment>
<comment type="caution">
    <text evidence="3">The sequence shown here is derived from an EMBL/GenBank/DDBJ whole genome shotgun (WGS) entry which is preliminary data.</text>
</comment>
<evidence type="ECO:0000256" key="1">
    <source>
        <dbReference type="ARBA" id="ARBA00005254"/>
    </source>
</evidence>
<dbReference type="Pfam" id="PF00378">
    <property type="entry name" value="ECH_1"/>
    <property type="match status" value="1"/>
</dbReference>
<dbReference type="EMBL" id="AMRV01000001">
    <property type="protein sequence ID" value="EMD84557.1"/>
    <property type="molecule type" value="Genomic_DNA"/>
</dbReference>
<dbReference type="InterPro" id="IPR001753">
    <property type="entry name" value="Enoyl-CoA_hydra/iso"/>
</dbReference>
<dbReference type="RefSeq" id="WP_008599938.1">
    <property type="nucleotide sequence ID" value="NZ_AMRV01000001.1"/>
</dbReference>
<evidence type="ECO:0000256" key="2">
    <source>
        <dbReference type="SAM" id="MobiDB-lite"/>
    </source>
</evidence>
<reference evidence="3 4" key="1">
    <citation type="journal article" date="2013" name="Genome Announc.">
        <title>Draft Genome Sequence of Strain JLT2015T, Belonging to the Family Sphingomonadaceae of the Alphaproteobacteria.</title>
        <authorList>
            <person name="Tang K."/>
            <person name="Liu K."/>
            <person name="Li S."/>
            <person name="Jiao N."/>
        </authorList>
    </citation>
    <scope>NUCLEOTIDE SEQUENCE [LARGE SCALE GENOMIC DNA]</scope>
    <source>
        <strain evidence="3 4">JLT2015</strain>
    </source>
</reference>
<dbReference type="InterPro" id="IPR051683">
    <property type="entry name" value="Enoyl-CoA_Hydratase/Isomerase"/>
</dbReference>
<proteinExistence type="inferred from homology"/>
<feature type="region of interest" description="Disordered" evidence="2">
    <location>
        <begin position="244"/>
        <end position="269"/>
    </location>
</feature>
<dbReference type="Gene3D" id="1.10.12.10">
    <property type="entry name" value="Lyase 2-enoyl-coa Hydratase, Chain A, domain 2"/>
    <property type="match status" value="1"/>
</dbReference>
<dbReference type="PANTHER" id="PTHR42964">
    <property type="entry name" value="ENOYL-COA HYDRATASE"/>
    <property type="match status" value="1"/>
</dbReference>
<keyword evidence="4" id="KW-1185">Reference proteome</keyword>
<gene>
    <name evidence="3" type="ORF">C725_0487</name>
</gene>
<evidence type="ECO:0000313" key="3">
    <source>
        <dbReference type="EMBL" id="EMD84557.1"/>
    </source>
</evidence>
<protein>
    <submittedName>
        <fullName evidence="3">Methylglutaconyl-CoA hydratase</fullName>
    </submittedName>
</protein>
<dbReference type="Gene3D" id="3.90.226.10">
    <property type="entry name" value="2-enoyl-CoA Hydratase, Chain A, domain 1"/>
    <property type="match status" value="1"/>
</dbReference>
<dbReference type="PATRIC" id="fig|1234595.3.peg.486"/>
<dbReference type="OrthoDB" id="9795727at2"/>
<dbReference type="SUPFAM" id="SSF52096">
    <property type="entry name" value="ClpP/crotonase"/>
    <property type="match status" value="1"/>
</dbReference>
<dbReference type="GO" id="GO:0003824">
    <property type="term" value="F:catalytic activity"/>
    <property type="evidence" value="ECO:0007669"/>
    <property type="project" value="UniProtKB-ARBA"/>
</dbReference>
<sequence length="269" mass="28637">MGKLPSSPILDATLDENNVARLTMNRPERHNAFNAELIAALHQAFTAVANMPAVRAVVLRGEGKSFSAGADLEYMKSAGGWTDEENQQDGRRLSDMLQSISTCPAPVIAVAKGGVYGGGVGLIACSHMVVAIDGATFRLSEVRLGLTPATISPFVISALGPRRSRQLFMSAEPFGASEAEAWGLVHRAVADEKAADAQVATWVDLILEAAPGAVTAARELVDDYAGREITDELRADSAKRIAKRRASAQGREGLSAFLEKRKPNWNPDA</sequence>
<dbReference type="InterPro" id="IPR029045">
    <property type="entry name" value="ClpP/crotonase-like_dom_sf"/>
</dbReference>
<dbReference type="InterPro" id="IPR014748">
    <property type="entry name" value="Enoyl-CoA_hydra_C"/>
</dbReference>
<name>M2U9A9_9SPHN</name>
<dbReference type="PANTHER" id="PTHR42964:SF1">
    <property type="entry name" value="POLYKETIDE BIOSYNTHESIS ENOYL-COA HYDRATASE PKSH-RELATED"/>
    <property type="match status" value="1"/>
</dbReference>
<dbReference type="CDD" id="cd06558">
    <property type="entry name" value="crotonase-like"/>
    <property type="match status" value="1"/>
</dbReference>
<evidence type="ECO:0000313" key="4">
    <source>
        <dbReference type="Proteomes" id="UP000011717"/>
    </source>
</evidence>
<organism evidence="3 4">
    <name type="scientific">Pacificimonas flava</name>
    <dbReference type="NCBI Taxonomy" id="1234595"/>
    <lineage>
        <taxon>Bacteria</taxon>
        <taxon>Pseudomonadati</taxon>
        <taxon>Pseudomonadota</taxon>
        <taxon>Alphaproteobacteria</taxon>
        <taxon>Sphingomonadales</taxon>
        <taxon>Sphingosinicellaceae</taxon>
        <taxon>Pacificimonas</taxon>
    </lineage>
</organism>
<accession>M2U9A9</accession>